<keyword evidence="3" id="KW-1185">Reference proteome</keyword>
<sequence>MERLKALPDPTARPQAPAPGRTLRQVLEGCPFFSRVSWSDYPGHGQRAPRARATGIFNLDSLVGKASQGRTFTARDRAALAKAGANLCYVLEYAFPPDKPLGERSLTAVMIVTMDWSETAQLADDAMLTEIASGVAGDAVLRAVLDAADHCWARTPSR</sequence>
<comment type="caution">
    <text evidence="2">The sequence shown here is derived from an EMBL/GenBank/DDBJ whole genome shotgun (WGS) entry which is preliminary data.</text>
</comment>
<evidence type="ECO:0000313" key="2">
    <source>
        <dbReference type="EMBL" id="GFK94604.1"/>
    </source>
</evidence>
<reference evidence="2 3" key="2">
    <citation type="submission" date="2020-05" db="EMBL/GenBank/DDBJ databases">
        <title>Draft genome sequence of Desulfovibrio sp. strainFSS-1.</title>
        <authorList>
            <person name="Shimoshige H."/>
            <person name="Kobayashi H."/>
            <person name="Maekawa T."/>
        </authorList>
    </citation>
    <scope>NUCLEOTIDE SEQUENCE [LARGE SCALE GENOMIC DNA]</scope>
    <source>
        <strain evidence="2 3">SIID29052-01</strain>
    </source>
</reference>
<proteinExistence type="predicted"/>
<organism evidence="2 3">
    <name type="scientific">Fundidesulfovibrio magnetotacticus</name>
    <dbReference type="NCBI Taxonomy" id="2730080"/>
    <lineage>
        <taxon>Bacteria</taxon>
        <taxon>Pseudomonadati</taxon>
        <taxon>Thermodesulfobacteriota</taxon>
        <taxon>Desulfovibrionia</taxon>
        <taxon>Desulfovibrionales</taxon>
        <taxon>Desulfovibrionaceae</taxon>
        <taxon>Fundidesulfovibrio</taxon>
    </lineage>
</organism>
<protein>
    <submittedName>
        <fullName evidence="2">Uncharacterized protein</fullName>
    </submittedName>
</protein>
<feature type="region of interest" description="Disordered" evidence="1">
    <location>
        <begin position="1"/>
        <end position="20"/>
    </location>
</feature>
<gene>
    <name evidence="2" type="ORF">NNJEOMEG_02451</name>
</gene>
<reference evidence="2 3" key="1">
    <citation type="submission" date="2020-04" db="EMBL/GenBank/DDBJ databases">
        <authorList>
            <consortium name="Desulfovibrio sp. FSS-1 genome sequencing consortium"/>
            <person name="Shimoshige H."/>
            <person name="Kobayashi H."/>
            <person name="Maekawa T."/>
        </authorList>
    </citation>
    <scope>NUCLEOTIDE SEQUENCE [LARGE SCALE GENOMIC DNA]</scope>
    <source>
        <strain evidence="2 3">SIID29052-01</strain>
    </source>
</reference>
<name>A0A6V8LS86_9BACT</name>
<dbReference type="EMBL" id="BLTE01000011">
    <property type="protein sequence ID" value="GFK94604.1"/>
    <property type="molecule type" value="Genomic_DNA"/>
</dbReference>
<evidence type="ECO:0000256" key="1">
    <source>
        <dbReference type="SAM" id="MobiDB-lite"/>
    </source>
</evidence>
<accession>A0A6V8LS86</accession>
<evidence type="ECO:0000313" key="3">
    <source>
        <dbReference type="Proteomes" id="UP000494245"/>
    </source>
</evidence>
<dbReference type="Proteomes" id="UP000494245">
    <property type="component" value="Unassembled WGS sequence"/>
</dbReference>
<dbReference type="AlphaFoldDB" id="A0A6V8LS86"/>